<keyword evidence="1" id="KW-0472">Membrane</keyword>
<dbReference type="OrthoDB" id="5562961at2759"/>
<name>A0A8T2BG21_ARASU</name>
<evidence type="ECO:0000313" key="3">
    <source>
        <dbReference type="Proteomes" id="UP000694251"/>
    </source>
</evidence>
<dbReference type="EMBL" id="JAEFBJ010000008">
    <property type="protein sequence ID" value="KAG7582871.1"/>
    <property type="molecule type" value="Genomic_DNA"/>
</dbReference>
<keyword evidence="3" id="KW-1185">Reference proteome</keyword>
<sequence length="135" mass="15780">IPKFLNVISKFPFLIINLIGLILCFYPEDYFSFSLRDEKIGWTCFYIGVTAVAFGSSYYHLHPNDAALLWDPLPNFGFDGKLVVNYYACSMALRKVVIDDERPVNMNRVLKSKSKYDKYLMYFLLKYDKVFAQIN</sequence>
<feature type="transmembrane region" description="Helical" evidence="1">
    <location>
        <begin position="40"/>
        <end position="61"/>
    </location>
</feature>
<gene>
    <name evidence="2" type="ORF">ISN44_As08g024250</name>
</gene>
<evidence type="ECO:0000256" key="1">
    <source>
        <dbReference type="SAM" id="Phobius"/>
    </source>
</evidence>
<dbReference type="Proteomes" id="UP000694251">
    <property type="component" value="Chromosome 8"/>
</dbReference>
<keyword evidence="1" id="KW-0812">Transmembrane</keyword>
<keyword evidence="1" id="KW-1133">Transmembrane helix</keyword>
<organism evidence="2 3">
    <name type="scientific">Arabidopsis suecica</name>
    <name type="common">Swedish thale-cress</name>
    <name type="synonym">Cardaminopsis suecica</name>
    <dbReference type="NCBI Taxonomy" id="45249"/>
    <lineage>
        <taxon>Eukaryota</taxon>
        <taxon>Viridiplantae</taxon>
        <taxon>Streptophyta</taxon>
        <taxon>Embryophyta</taxon>
        <taxon>Tracheophyta</taxon>
        <taxon>Spermatophyta</taxon>
        <taxon>Magnoliopsida</taxon>
        <taxon>eudicotyledons</taxon>
        <taxon>Gunneridae</taxon>
        <taxon>Pentapetalae</taxon>
        <taxon>rosids</taxon>
        <taxon>malvids</taxon>
        <taxon>Brassicales</taxon>
        <taxon>Brassicaceae</taxon>
        <taxon>Camelineae</taxon>
        <taxon>Arabidopsis</taxon>
    </lineage>
</organism>
<dbReference type="AlphaFoldDB" id="A0A8T2BG21"/>
<evidence type="ECO:0000313" key="2">
    <source>
        <dbReference type="EMBL" id="KAG7582871.1"/>
    </source>
</evidence>
<accession>A0A8T2BG21</accession>
<dbReference type="PANTHER" id="PTHR34368">
    <property type="entry name" value="OS01G0962200 PROTEIN"/>
    <property type="match status" value="1"/>
</dbReference>
<feature type="non-terminal residue" evidence="2">
    <location>
        <position position="135"/>
    </location>
</feature>
<protein>
    <submittedName>
        <fullName evidence="2">Uncharacterized protein</fullName>
    </submittedName>
</protein>
<dbReference type="PANTHER" id="PTHR34368:SF1">
    <property type="entry name" value="OS01G0962200 PROTEIN"/>
    <property type="match status" value="1"/>
</dbReference>
<comment type="caution">
    <text evidence="2">The sequence shown here is derived from an EMBL/GenBank/DDBJ whole genome shotgun (WGS) entry which is preliminary data.</text>
</comment>
<proteinExistence type="predicted"/>
<feature type="transmembrane region" description="Helical" evidence="1">
    <location>
        <begin position="7"/>
        <end position="28"/>
    </location>
</feature>
<reference evidence="2 3" key="1">
    <citation type="submission" date="2020-12" db="EMBL/GenBank/DDBJ databases">
        <title>Concerted genomic and epigenomic changes stabilize Arabidopsis allopolyploids.</title>
        <authorList>
            <person name="Chen Z."/>
        </authorList>
    </citation>
    <scope>NUCLEOTIDE SEQUENCE [LARGE SCALE GENOMIC DNA]</scope>
    <source>
        <strain evidence="2">As9502</strain>
        <tissue evidence="2">Leaf</tissue>
    </source>
</reference>
<feature type="non-terminal residue" evidence="2">
    <location>
        <position position="1"/>
    </location>
</feature>